<feature type="domain" description="Vitellogenin" evidence="5">
    <location>
        <begin position="7"/>
        <end position="556"/>
    </location>
</feature>
<dbReference type="InterPro" id="IPR001747">
    <property type="entry name" value="Vitellogenin_N"/>
</dbReference>
<dbReference type="InterPro" id="IPR011030">
    <property type="entry name" value="Lipovitellin_superhlx_dom"/>
</dbReference>
<dbReference type="Pfam" id="PF19444">
    <property type="entry name" value="MTP_lip_bd"/>
    <property type="match status" value="1"/>
</dbReference>
<dbReference type="GO" id="GO:0005548">
    <property type="term" value="F:phospholipid transporter activity"/>
    <property type="evidence" value="ECO:0007669"/>
    <property type="project" value="InterPro"/>
</dbReference>
<dbReference type="PANTHER" id="PTHR13024:SF0">
    <property type="entry name" value="MICROSOMAL TRIACYLGLYCEROL TRANSFER PROTEIN"/>
    <property type="match status" value="1"/>
</dbReference>
<reference evidence="6 7" key="1">
    <citation type="journal article" date="2018" name="Gigascience">
        <title>Genomes of trombidid mites reveal novel predicted allergens and laterally-transferred genes associated with secondary metabolism.</title>
        <authorList>
            <person name="Dong X."/>
            <person name="Chaisiri K."/>
            <person name="Xia D."/>
            <person name="Armstrong S.D."/>
            <person name="Fang Y."/>
            <person name="Donnelly M.J."/>
            <person name="Kadowaki T."/>
            <person name="McGarry J.W."/>
            <person name="Darby A.C."/>
            <person name="Makepeace B.L."/>
        </authorList>
    </citation>
    <scope>NUCLEOTIDE SEQUENCE [LARGE SCALE GENOMIC DNA]</scope>
    <source>
        <strain evidence="6">UoL-WK</strain>
    </source>
</reference>
<sequence length="875" mass="98256">MLLCHGLQNGVRYHYKYSTSIILNNNDHMGKEPVGFSYEGNFVVENVWENENNYLIKVNFDSSESGRIIDRKGETKGSLDSSNELDNELALYAHIVDHKNSEEVNAFYAHKKDSITKTNLKKAIVFLLRTKKPKEIPSLVWSKSGQDLKKYFYYSNIGNPFEKTALIPEIVDEWETKSKLGRDHAIVLESSGWQNLSLISQLYPNAHSKLHSTFSLKLTKEEQAGAKSSFSTMKSVESVIEAVGNDYIFEKPKLFEEKKTCHNCMTLANIVNEYEDFLKEDKIASIPAAIAYLKLVERIRSGGPGASKSDIIEILKKCKKSQKESALASFLDILAGAMTEQSIDAALEFLNLPSNEDLDISERFLATLAAAFVTLSQKDEKSSDSSHDFVVKELIRVSTSSKWSSQKLKWSTLITLGTILRSHNSITSEQHDFDDDLNRDVLKHLISELRSCVDSDCRVSLLYAIGNAGNLKLSLNTLEKYSLNLKEKRESVAAIRALKECLNYNKSMDNKLINKVKSIAAKVVFDAKHETTSRIIASEIIAHYLNDDILINSLLFDVANFDNFEMTTMIWTKALKALRKEKPVTVNNWLLHSTIFNGTSSSFKRAMGETKTMNVTYGITMELLNRGKLLKESSFDVEIQGHKSKSQHLLSVNLFARGLESFAGGDSLSSVGDSESTSAGMSLKVFDVQLRPYTFFTGTGELMGHVWSGTASDPTTAFRGNLLVSDISHGYPLINGFIVDHSVRGVISLDLSGEIRISLWNRNSNSVVRTKGALLVQGSQSIRTSEPNLAISQQFSFGGESSIDFVTDIDFYTSPFKMCMQIIQPQFLVRHNTRKYERVNSLKTGRRIHRRNYVIPAKSFALNRDNNEMCSIMQH</sequence>
<dbReference type="Gene3D" id="1.25.10.20">
    <property type="entry name" value="Vitellinogen, superhelical"/>
    <property type="match status" value="1"/>
</dbReference>
<dbReference type="STRING" id="1965070.A0A443QZW6"/>
<dbReference type="GO" id="GO:0016323">
    <property type="term" value="C:basolateral plasma membrane"/>
    <property type="evidence" value="ECO:0007669"/>
    <property type="project" value="TreeGrafter"/>
</dbReference>
<keyword evidence="2" id="KW-0813">Transport</keyword>
<evidence type="ECO:0000256" key="3">
    <source>
        <dbReference type="ARBA" id="ARBA00022729"/>
    </source>
</evidence>
<dbReference type="Proteomes" id="UP000285301">
    <property type="component" value="Unassembled WGS sequence"/>
</dbReference>
<evidence type="ECO:0000313" key="6">
    <source>
        <dbReference type="EMBL" id="RWS08553.1"/>
    </source>
</evidence>
<dbReference type="GO" id="GO:0005794">
    <property type="term" value="C:Golgi apparatus"/>
    <property type="evidence" value="ECO:0007669"/>
    <property type="project" value="TreeGrafter"/>
</dbReference>
<dbReference type="EMBL" id="NCKU01002916">
    <property type="protein sequence ID" value="RWS08553.1"/>
    <property type="molecule type" value="Genomic_DNA"/>
</dbReference>
<organism evidence="6 7">
    <name type="scientific">Dinothrombium tinctorium</name>
    <dbReference type="NCBI Taxonomy" id="1965070"/>
    <lineage>
        <taxon>Eukaryota</taxon>
        <taxon>Metazoa</taxon>
        <taxon>Ecdysozoa</taxon>
        <taxon>Arthropoda</taxon>
        <taxon>Chelicerata</taxon>
        <taxon>Arachnida</taxon>
        <taxon>Acari</taxon>
        <taxon>Acariformes</taxon>
        <taxon>Trombidiformes</taxon>
        <taxon>Prostigmata</taxon>
        <taxon>Anystina</taxon>
        <taxon>Parasitengona</taxon>
        <taxon>Trombidioidea</taxon>
        <taxon>Trombidiidae</taxon>
        <taxon>Dinothrombium</taxon>
    </lineage>
</organism>
<accession>A0A443QZW6</accession>
<keyword evidence="7" id="KW-1185">Reference proteome</keyword>
<evidence type="ECO:0000259" key="5">
    <source>
        <dbReference type="SMART" id="SM00638"/>
    </source>
</evidence>
<keyword evidence="3" id="KW-0732">Signal</keyword>
<dbReference type="OrthoDB" id="5865932at2759"/>
<gene>
    <name evidence="6" type="ORF">B4U79_03836</name>
</gene>
<dbReference type="SUPFAM" id="SSF48431">
    <property type="entry name" value="Lipovitellin-phosvitin complex, superhelical domain"/>
    <property type="match status" value="1"/>
</dbReference>
<dbReference type="SMART" id="SM00638">
    <property type="entry name" value="LPD_N"/>
    <property type="match status" value="1"/>
</dbReference>
<dbReference type="GO" id="GO:0005783">
    <property type="term" value="C:endoplasmic reticulum"/>
    <property type="evidence" value="ECO:0007669"/>
    <property type="project" value="UniProtKB-SubCell"/>
</dbReference>
<dbReference type="GO" id="GO:0008289">
    <property type="term" value="F:lipid binding"/>
    <property type="evidence" value="ECO:0007669"/>
    <property type="project" value="InterPro"/>
</dbReference>
<dbReference type="PANTHER" id="PTHR13024">
    <property type="entry name" value="MICROSOMAL TRIGLYCERIDE TRANSFER PROTEIN, LARGE SUBUNIT"/>
    <property type="match status" value="1"/>
</dbReference>
<dbReference type="InterPro" id="IPR039988">
    <property type="entry name" value="MTTP"/>
</dbReference>
<keyword evidence="4" id="KW-0256">Endoplasmic reticulum</keyword>
<proteinExistence type="predicted"/>
<evidence type="ECO:0000256" key="4">
    <source>
        <dbReference type="ARBA" id="ARBA00022824"/>
    </source>
</evidence>
<evidence type="ECO:0000256" key="1">
    <source>
        <dbReference type="ARBA" id="ARBA00004240"/>
    </source>
</evidence>
<dbReference type="AlphaFoldDB" id="A0A443QZW6"/>
<comment type="subcellular location">
    <subcellularLocation>
        <location evidence="1">Endoplasmic reticulum</location>
    </subcellularLocation>
</comment>
<evidence type="ECO:0000256" key="2">
    <source>
        <dbReference type="ARBA" id="ARBA00022448"/>
    </source>
</evidence>
<dbReference type="Pfam" id="PF01347">
    <property type="entry name" value="Vitellogenin_N"/>
    <property type="match status" value="1"/>
</dbReference>
<comment type="caution">
    <text evidence="6">The sequence shown here is derived from an EMBL/GenBank/DDBJ whole genome shotgun (WGS) entry which is preliminary data.</text>
</comment>
<evidence type="ECO:0000313" key="7">
    <source>
        <dbReference type="Proteomes" id="UP000285301"/>
    </source>
</evidence>
<dbReference type="GO" id="GO:0042157">
    <property type="term" value="P:lipoprotein metabolic process"/>
    <property type="evidence" value="ECO:0007669"/>
    <property type="project" value="TreeGrafter"/>
</dbReference>
<dbReference type="InterPro" id="IPR045811">
    <property type="entry name" value="MTP_lip-bd"/>
</dbReference>
<name>A0A443QZW6_9ACAR</name>
<protein>
    <recommendedName>
        <fullName evidence="5">Vitellogenin domain-containing protein</fullName>
    </recommendedName>
</protein>